<organism evidence="1 2">
    <name type="scientific">Salix suchowensis</name>
    <dbReference type="NCBI Taxonomy" id="1278906"/>
    <lineage>
        <taxon>Eukaryota</taxon>
        <taxon>Viridiplantae</taxon>
        <taxon>Streptophyta</taxon>
        <taxon>Embryophyta</taxon>
        <taxon>Tracheophyta</taxon>
        <taxon>Spermatophyta</taxon>
        <taxon>Magnoliopsida</taxon>
        <taxon>eudicotyledons</taxon>
        <taxon>Gunneridae</taxon>
        <taxon>Pentapetalae</taxon>
        <taxon>rosids</taxon>
        <taxon>fabids</taxon>
        <taxon>Malpighiales</taxon>
        <taxon>Salicaceae</taxon>
        <taxon>Saliceae</taxon>
        <taxon>Salix</taxon>
    </lineage>
</organism>
<dbReference type="Gene3D" id="1.20.1050.10">
    <property type="match status" value="1"/>
</dbReference>
<dbReference type="EMBL" id="JAPFFI010000010">
    <property type="protein sequence ID" value="KAJ6375896.1"/>
    <property type="molecule type" value="Genomic_DNA"/>
</dbReference>
<proteinExistence type="predicted"/>
<dbReference type="PANTHER" id="PTHR12782">
    <property type="entry name" value="MICROSOMAL PROSTAGLANDIN E SYNTHASE-2"/>
    <property type="match status" value="1"/>
</dbReference>
<reference evidence="1" key="1">
    <citation type="submission" date="2022-10" db="EMBL/GenBank/DDBJ databases">
        <authorList>
            <person name="Hyden B.L."/>
            <person name="Feng K."/>
            <person name="Yates T."/>
            <person name="Jawdy S."/>
            <person name="Smart L.B."/>
            <person name="Muchero W."/>
        </authorList>
    </citation>
    <scope>NUCLEOTIDE SEQUENCE</scope>
    <source>
        <tissue evidence="1">Shoot tip</tissue>
    </source>
</reference>
<accession>A0ABQ9B9S9</accession>
<dbReference type="Proteomes" id="UP001141253">
    <property type="component" value="Chromosome 12"/>
</dbReference>
<dbReference type="PANTHER" id="PTHR12782:SF5">
    <property type="entry name" value="PROSTAGLANDIN E SYNTHASE 2"/>
    <property type="match status" value="1"/>
</dbReference>
<protein>
    <recommendedName>
        <fullName evidence="3">Glutathione S-transferase</fullName>
    </recommendedName>
</protein>
<reference evidence="1" key="2">
    <citation type="journal article" date="2023" name="Int. J. Mol. Sci.">
        <title>De Novo Assembly and Annotation of 11 Diverse Shrub Willow (Salix) Genomes Reveals Novel Gene Organization in Sex-Linked Regions.</title>
        <authorList>
            <person name="Hyden B."/>
            <person name="Feng K."/>
            <person name="Yates T.B."/>
            <person name="Jawdy S."/>
            <person name="Cereghino C."/>
            <person name="Smart L.B."/>
            <person name="Muchero W."/>
        </authorList>
    </citation>
    <scope>NUCLEOTIDE SEQUENCE</scope>
    <source>
        <tissue evidence="1">Shoot tip</tissue>
    </source>
</reference>
<dbReference type="InterPro" id="IPR036282">
    <property type="entry name" value="Glutathione-S-Trfase_C_sf"/>
</dbReference>
<dbReference type="SUPFAM" id="SSF47616">
    <property type="entry name" value="GST C-terminal domain-like"/>
    <property type="match status" value="1"/>
</dbReference>
<keyword evidence="2" id="KW-1185">Reference proteome</keyword>
<evidence type="ECO:0008006" key="3">
    <source>
        <dbReference type="Google" id="ProtNLM"/>
    </source>
</evidence>
<evidence type="ECO:0000313" key="2">
    <source>
        <dbReference type="Proteomes" id="UP001141253"/>
    </source>
</evidence>
<comment type="caution">
    <text evidence="1">The sequence shown here is derived from an EMBL/GenBank/DDBJ whole genome shotgun (WGS) entry which is preliminary data.</text>
</comment>
<sequence>MAESFWGGQSQTLADLAVFGVLRPIRYLRSGRDMVEQTRIGDWYTRMESSVGGDPQG</sequence>
<gene>
    <name evidence="1" type="ORF">OIU77_000793</name>
</gene>
<name>A0ABQ9B9S9_9ROSI</name>
<evidence type="ECO:0000313" key="1">
    <source>
        <dbReference type="EMBL" id="KAJ6375896.1"/>
    </source>
</evidence>